<evidence type="ECO:0000256" key="2">
    <source>
        <dbReference type="PROSITE-ProRule" id="PRU00335"/>
    </source>
</evidence>
<name>A0ABU3CAY9_9FLAO</name>
<organism evidence="4 5">
    <name type="scientific">Autumnicola tepida</name>
    <dbReference type="NCBI Taxonomy" id="3075595"/>
    <lineage>
        <taxon>Bacteria</taxon>
        <taxon>Pseudomonadati</taxon>
        <taxon>Bacteroidota</taxon>
        <taxon>Flavobacteriia</taxon>
        <taxon>Flavobacteriales</taxon>
        <taxon>Flavobacteriaceae</taxon>
        <taxon>Autumnicola</taxon>
    </lineage>
</organism>
<dbReference type="RefSeq" id="WP_311535116.1">
    <property type="nucleotide sequence ID" value="NZ_JAVRHQ010000013.1"/>
</dbReference>
<sequence length="206" mass="24074">MELNEKQIQILMVAEKLFAENGFDGTSVRAIAKEAGVNLAMISYYFGSKEKLLSTLLLYRTADFKIQIASVLSEDRGFIEKAETIVGLFIKRIHRNRRMYKIVHFEYSNLSRNVNFNHYVEKKKENFKVIEAFIKEGQEAGVFSKKINIPLMFSTITGTYFNFYYNKRFFQDMHNLEGEASIDDYIFNILTPHVQKTIKALLTYEE</sequence>
<dbReference type="SUPFAM" id="SSF46689">
    <property type="entry name" value="Homeodomain-like"/>
    <property type="match status" value="1"/>
</dbReference>
<dbReference type="InterPro" id="IPR036271">
    <property type="entry name" value="Tet_transcr_reg_TetR-rel_C_sf"/>
</dbReference>
<evidence type="ECO:0000313" key="4">
    <source>
        <dbReference type="EMBL" id="MDT0643496.1"/>
    </source>
</evidence>
<dbReference type="PROSITE" id="PS01081">
    <property type="entry name" value="HTH_TETR_1"/>
    <property type="match status" value="1"/>
</dbReference>
<dbReference type="PROSITE" id="PS50977">
    <property type="entry name" value="HTH_TETR_2"/>
    <property type="match status" value="1"/>
</dbReference>
<protein>
    <submittedName>
        <fullName evidence="4">TetR family transcriptional regulator</fullName>
    </submittedName>
</protein>
<feature type="domain" description="HTH tetR-type" evidence="3">
    <location>
        <begin position="4"/>
        <end position="64"/>
    </location>
</feature>
<dbReference type="InterPro" id="IPR001647">
    <property type="entry name" value="HTH_TetR"/>
</dbReference>
<dbReference type="Gene3D" id="1.10.357.10">
    <property type="entry name" value="Tetracycline Repressor, domain 2"/>
    <property type="match status" value="1"/>
</dbReference>
<dbReference type="Pfam" id="PF00440">
    <property type="entry name" value="TetR_N"/>
    <property type="match status" value="1"/>
</dbReference>
<evidence type="ECO:0000313" key="5">
    <source>
        <dbReference type="Proteomes" id="UP001262889"/>
    </source>
</evidence>
<evidence type="ECO:0000256" key="1">
    <source>
        <dbReference type="ARBA" id="ARBA00023125"/>
    </source>
</evidence>
<accession>A0ABU3CAY9</accession>
<dbReference type="InterPro" id="IPR050109">
    <property type="entry name" value="HTH-type_TetR-like_transc_reg"/>
</dbReference>
<dbReference type="PANTHER" id="PTHR30328">
    <property type="entry name" value="TRANSCRIPTIONAL REPRESSOR"/>
    <property type="match status" value="1"/>
</dbReference>
<dbReference type="Gene3D" id="1.10.10.60">
    <property type="entry name" value="Homeodomain-like"/>
    <property type="match status" value="1"/>
</dbReference>
<comment type="caution">
    <text evidence="4">The sequence shown here is derived from an EMBL/GenBank/DDBJ whole genome shotgun (WGS) entry which is preliminary data.</text>
</comment>
<proteinExistence type="predicted"/>
<gene>
    <name evidence="4" type="ORF">RM553_11695</name>
</gene>
<dbReference type="PRINTS" id="PR00455">
    <property type="entry name" value="HTHTETR"/>
</dbReference>
<keyword evidence="1 2" id="KW-0238">DNA-binding</keyword>
<feature type="DNA-binding region" description="H-T-H motif" evidence="2">
    <location>
        <begin position="27"/>
        <end position="46"/>
    </location>
</feature>
<dbReference type="InterPro" id="IPR023772">
    <property type="entry name" value="DNA-bd_HTH_TetR-type_CS"/>
</dbReference>
<dbReference type="EMBL" id="JAVRHQ010000013">
    <property type="protein sequence ID" value="MDT0643496.1"/>
    <property type="molecule type" value="Genomic_DNA"/>
</dbReference>
<dbReference type="SUPFAM" id="SSF48498">
    <property type="entry name" value="Tetracyclin repressor-like, C-terminal domain"/>
    <property type="match status" value="1"/>
</dbReference>
<keyword evidence="5" id="KW-1185">Reference proteome</keyword>
<dbReference type="Proteomes" id="UP001262889">
    <property type="component" value="Unassembled WGS sequence"/>
</dbReference>
<reference evidence="4 5" key="1">
    <citation type="submission" date="2023-09" db="EMBL/GenBank/DDBJ databases">
        <authorList>
            <person name="Rey-Velasco X."/>
        </authorList>
    </citation>
    <scope>NUCLEOTIDE SEQUENCE [LARGE SCALE GENOMIC DNA]</scope>
    <source>
        <strain evidence="4 5">F363</strain>
    </source>
</reference>
<dbReference type="InterPro" id="IPR009057">
    <property type="entry name" value="Homeodomain-like_sf"/>
</dbReference>
<evidence type="ECO:0000259" key="3">
    <source>
        <dbReference type="PROSITE" id="PS50977"/>
    </source>
</evidence>
<dbReference type="PANTHER" id="PTHR30328:SF54">
    <property type="entry name" value="HTH-TYPE TRANSCRIPTIONAL REPRESSOR SCO4008"/>
    <property type="match status" value="1"/>
</dbReference>